<comment type="similarity">
    <text evidence="2">Belongs to the Rab GDI family.</text>
</comment>
<evidence type="ECO:0000256" key="1">
    <source>
        <dbReference type="ARBA" id="ARBA00004496"/>
    </source>
</evidence>
<dbReference type="eggNOG" id="KOG4405">
    <property type="taxonomic scope" value="Eukaryota"/>
</dbReference>
<feature type="compositionally biased region" description="Basic and acidic residues" evidence="5">
    <location>
        <begin position="636"/>
        <end position="647"/>
    </location>
</feature>
<dbReference type="EnsemblMetazoa" id="HelroT191009">
    <property type="protein sequence ID" value="HelroP191009"/>
    <property type="gene ID" value="HelroG191009"/>
</dbReference>
<dbReference type="CTD" id="20211775"/>
<evidence type="ECO:0000256" key="4">
    <source>
        <dbReference type="ARBA" id="ARBA00022490"/>
    </source>
</evidence>
<dbReference type="AlphaFoldDB" id="T1FSH8"/>
<evidence type="ECO:0000256" key="5">
    <source>
        <dbReference type="SAM" id="MobiDB-lite"/>
    </source>
</evidence>
<dbReference type="GO" id="GO:0005092">
    <property type="term" value="F:GDP-dissociation inhibitor activity"/>
    <property type="evidence" value="ECO:0007669"/>
    <property type="project" value="InterPro"/>
</dbReference>
<keyword evidence="3" id="KW-0343">GTPase activation</keyword>
<reference evidence="8" key="1">
    <citation type="submission" date="2012-12" db="EMBL/GenBank/DDBJ databases">
        <authorList>
            <person name="Hellsten U."/>
            <person name="Grimwood J."/>
            <person name="Chapman J.A."/>
            <person name="Shapiro H."/>
            <person name="Aerts A."/>
            <person name="Otillar R.P."/>
            <person name="Terry A.Y."/>
            <person name="Boore J.L."/>
            <person name="Simakov O."/>
            <person name="Marletaz F."/>
            <person name="Cho S.-J."/>
            <person name="Edsinger-Gonzales E."/>
            <person name="Havlak P."/>
            <person name="Kuo D.-H."/>
            <person name="Larsson T."/>
            <person name="Lv J."/>
            <person name="Arendt D."/>
            <person name="Savage R."/>
            <person name="Osoegawa K."/>
            <person name="de Jong P."/>
            <person name="Lindberg D.R."/>
            <person name="Seaver E.C."/>
            <person name="Weisblat D.A."/>
            <person name="Putnam N.H."/>
            <person name="Grigoriev I.V."/>
            <person name="Rokhsar D.S."/>
        </authorList>
    </citation>
    <scope>NUCLEOTIDE SEQUENCE</scope>
</reference>
<dbReference type="Pfam" id="PF00996">
    <property type="entry name" value="GDI"/>
    <property type="match status" value="2"/>
</dbReference>
<dbReference type="STRING" id="6412.T1FSH8"/>
<accession>T1FSH8</accession>
<dbReference type="Gene3D" id="3.50.50.60">
    <property type="entry name" value="FAD/NAD(P)-binding domain"/>
    <property type="match status" value="2"/>
</dbReference>
<dbReference type="HOGENOM" id="CLU_021695_4_1_1"/>
<feature type="compositionally biased region" description="Basic and acidic residues" evidence="5">
    <location>
        <begin position="659"/>
        <end position="668"/>
    </location>
</feature>
<dbReference type="FunFam" id="1.10.405.10:FF:000003">
    <property type="entry name" value="Rab proteins geranylgeranyltransferase component A"/>
    <property type="match status" value="1"/>
</dbReference>
<evidence type="ECO:0000256" key="2">
    <source>
        <dbReference type="ARBA" id="ARBA00005593"/>
    </source>
</evidence>
<dbReference type="GO" id="GO:0007264">
    <property type="term" value="P:small GTPase-mediated signal transduction"/>
    <property type="evidence" value="ECO:0007669"/>
    <property type="project" value="InterPro"/>
</dbReference>
<dbReference type="InParanoid" id="T1FSH8"/>
<dbReference type="GO" id="GO:0005096">
    <property type="term" value="F:GTPase activator activity"/>
    <property type="evidence" value="ECO:0007669"/>
    <property type="project" value="UniProtKB-KW"/>
</dbReference>
<dbReference type="Gene3D" id="1.10.405.10">
    <property type="entry name" value="Guanine Nucleotide Dissociation Inhibitor, domain 1"/>
    <property type="match status" value="1"/>
</dbReference>
<evidence type="ECO:0000313" key="8">
    <source>
        <dbReference type="Proteomes" id="UP000015101"/>
    </source>
</evidence>
<evidence type="ECO:0000313" key="6">
    <source>
        <dbReference type="EMBL" id="ESO07677.1"/>
    </source>
</evidence>
<keyword evidence="8" id="KW-1185">Reference proteome</keyword>
<dbReference type="GO" id="GO:0005634">
    <property type="term" value="C:nucleus"/>
    <property type="evidence" value="ECO:0000318"/>
    <property type="project" value="GO_Central"/>
</dbReference>
<dbReference type="InterPro" id="IPR001738">
    <property type="entry name" value="Rab_escort"/>
</dbReference>
<name>T1FSH8_HELRO</name>
<keyword evidence="4" id="KW-0963">Cytoplasm</keyword>
<dbReference type="GO" id="GO:0006886">
    <property type="term" value="P:intracellular protein transport"/>
    <property type="evidence" value="ECO:0007669"/>
    <property type="project" value="InterPro"/>
</dbReference>
<dbReference type="InterPro" id="IPR018203">
    <property type="entry name" value="GDP_dissociation_inhibitor"/>
</dbReference>
<evidence type="ECO:0000313" key="7">
    <source>
        <dbReference type="EnsemblMetazoa" id="HelroP191009"/>
    </source>
</evidence>
<dbReference type="RefSeq" id="XP_009014288.1">
    <property type="nucleotide sequence ID" value="XM_009016040.1"/>
</dbReference>
<dbReference type="OrthoDB" id="1923006at2759"/>
<sequence>MSGDQLPSENDVILYGSGLTESIISASLSRVEQKVLHVDCFDFYGGCWASFNLRSFRKLVQSKCSPQLSCPDVNLEKLNLKDGERFVDLFKQPEIITTVVEDPEICEKEIKDELPSTFWMKSNTEPTVRPEQETVDLNRSIISEANTSFEEEAEPSLPASEEKQGKTFENHEDVLTSKEEGKPDEEVCLKDSSNESAHAEDGKDVCGKKAEDVCEKKAGDVCGEEANDATLLQTFNVSVDDVVALDRKFNIDLVSKLLYNRGCMVELLISSDVARYCEFKIVSRILTLLDGNFQTVPCSKSDVFATTAVGVFEKRLLMKFLSMALIYTEKPEEYEGFESKKFSEFLEHKKLTRLLKHYVQYAIAMVDDDATTLEGLEATRKYLESLGRYGNSSFLLPLYGVGELVQCFCRLSAVFGGVYCLNRYLAGVVVDSNDNVVSVVDSNGERLSTKWLVVDPMYVNENYLPSVCRKRMMSRVILITDKSVVPDADSHITLCNVAVQGGKNIIMQEFSSLSQACPDHYYMVHLTCETRVDAHTDLSPFVKDHFHSSTSSEMDSDVVQDKPKVLWAVYFNIAGFHVVTPATIFNNVLITSNPNANIDCDRPIHEAECVFKRICLDQAFLPKAPRPEEIIFCEDPADRTSDQKNDDAELQSQPNAETDDVKKEFEGEGKEVIGDSEVVKAELS</sequence>
<dbReference type="PANTHER" id="PTHR11787">
    <property type="entry name" value="RAB GDP-DISSOCIATION INHIBITOR"/>
    <property type="match status" value="1"/>
</dbReference>
<dbReference type="SUPFAM" id="SSF54373">
    <property type="entry name" value="FAD-linked reductases, C-terminal domain"/>
    <property type="match status" value="1"/>
</dbReference>
<dbReference type="GO" id="GO:0005829">
    <property type="term" value="C:cytosol"/>
    <property type="evidence" value="ECO:0000318"/>
    <property type="project" value="GO_Central"/>
</dbReference>
<dbReference type="Proteomes" id="UP000015101">
    <property type="component" value="Unassembled WGS sequence"/>
</dbReference>
<dbReference type="FunCoup" id="T1FSH8">
    <property type="interactions" value="419"/>
</dbReference>
<comment type="subcellular location">
    <subcellularLocation>
        <location evidence="1">Cytoplasm</location>
    </subcellularLocation>
</comment>
<feature type="region of interest" description="Disordered" evidence="5">
    <location>
        <begin position="146"/>
        <end position="202"/>
    </location>
</feature>
<reference evidence="7" key="3">
    <citation type="submission" date="2015-06" db="UniProtKB">
        <authorList>
            <consortium name="EnsemblMetazoa"/>
        </authorList>
    </citation>
    <scope>IDENTIFICATION</scope>
</reference>
<dbReference type="InterPro" id="IPR036188">
    <property type="entry name" value="FAD/NAD-bd_sf"/>
</dbReference>
<gene>
    <name evidence="7" type="primary">20211775</name>
    <name evidence="6" type="ORF">HELRODRAFT_191009</name>
</gene>
<dbReference type="OMA" id="GNWAGFN"/>
<dbReference type="GO" id="GO:0016192">
    <property type="term" value="P:vesicle-mediated transport"/>
    <property type="evidence" value="ECO:0000318"/>
    <property type="project" value="GO_Central"/>
</dbReference>
<dbReference type="PRINTS" id="PR00893">
    <property type="entry name" value="RABESCORT"/>
</dbReference>
<dbReference type="GO" id="GO:0005968">
    <property type="term" value="C:Rab-protein geranylgeranyltransferase complex"/>
    <property type="evidence" value="ECO:0000318"/>
    <property type="project" value="GO_Central"/>
</dbReference>
<feature type="compositionally biased region" description="Basic and acidic residues" evidence="5">
    <location>
        <begin position="160"/>
        <end position="202"/>
    </location>
</feature>
<dbReference type="SUPFAM" id="SSF51905">
    <property type="entry name" value="FAD/NAD(P)-binding domain"/>
    <property type="match status" value="2"/>
</dbReference>
<protein>
    <recommendedName>
        <fullName evidence="9">Rab proteins geranylgeranyltransferase component A</fullName>
    </recommendedName>
</protein>
<organism evidence="7 8">
    <name type="scientific">Helobdella robusta</name>
    <name type="common">Californian leech</name>
    <dbReference type="NCBI Taxonomy" id="6412"/>
    <lineage>
        <taxon>Eukaryota</taxon>
        <taxon>Metazoa</taxon>
        <taxon>Spiralia</taxon>
        <taxon>Lophotrochozoa</taxon>
        <taxon>Annelida</taxon>
        <taxon>Clitellata</taxon>
        <taxon>Hirudinea</taxon>
        <taxon>Rhynchobdellida</taxon>
        <taxon>Glossiphoniidae</taxon>
        <taxon>Helobdella</taxon>
    </lineage>
</organism>
<evidence type="ECO:0008006" key="9">
    <source>
        <dbReference type="Google" id="ProtNLM"/>
    </source>
</evidence>
<dbReference type="KEGG" id="hro:HELRODRAFT_191009"/>
<dbReference type="EMBL" id="KB096183">
    <property type="protein sequence ID" value="ESO07677.1"/>
    <property type="molecule type" value="Genomic_DNA"/>
</dbReference>
<feature type="region of interest" description="Disordered" evidence="5">
    <location>
        <begin position="635"/>
        <end position="668"/>
    </location>
</feature>
<dbReference type="PRINTS" id="PR00891">
    <property type="entry name" value="RABGDIREP"/>
</dbReference>
<dbReference type="PIRSF" id="PIRSF016550">
    <property type="entry name" value="Rab_ger_ger_transf_A_euk"/>
    <property type="match status" value="1"/>
</dbReference>
<dbReference type="GeneID" id="20211775"/>
<evidence type="ECO:0000256" key="3">
    <source>
        <dbReference type="ARBA" id="ARBA00022468"/>
    </source>
</evidence>
<proteinExistence type="inferred from homology"/>
<dbReference type="Gene3D" id="3.30.519.10">
    <property type="entry name" value="Guanine Nucleotide Dissociation Inhibitor, domain 2"/>
    <property type="match status" value="1"/>
</dbReference>
<dbReference type="EMBL" id="AMQM01003490">
    <property type="status" value="NOT_ANNOTATED_CDS"/>
    <property type="molecule type" value="Genomic_DNA"/>
</dbReference>
<reference evidence="6 8" key="2">
    <citation type="journal article" date="2013" name="Nature">
        <title>Insights into bilaterian evolution from three spiralian genomes.</title>
        <authorList>
            <person name="Simakov O."/>
            <person name="Marletaz F."/>
            <person name="Cho S.J."/>
            <person name="Edsinger-Gonzales E."/>
            <person name="Havlak P."/>
            <person name="Hellsten U."/>
            <person name="Kuo D.H."/>
            <person name="Larsson T."/>
            <person name="Lv J."/>
            <person name="Arendt D."/>
            <person name="Savage R."/>
            <person name="Osoegawa K."/>
            <person name="de Jong P."/>
            <person name="Grimwood J."/>
            <person name="Chapman J.A."/>
            <person name="Shapiro H."/>
            <person name="Aerts A."/>
            <person name="Otillar R.P."/>
            <person name="Terry A.Y."/>
            <person name="Boore J.L."/>
            <person name="Grigoriev I.V."/>
            <person name="Lindberg D.R."/>
            <person name="Seaver E.C."/>
            <person name="Weisblat D.A."/>
            <person name="Putnam N.H."/>
            <person name="Rokhsar D.S."/>
        </authorList>
    </citation>
    <scope>NUCLEOTIDE SEQUENCE</scope>
</reference>
<dbReference type="PANTHER" id="PTHR11787:SF4">
    <property type="entry name" value="CHM, RAB ESCORT PROTEIN 1"/>
    <property type="match status" value="1"/>
</dbReference>